<feature type="compositionally biased region" description="Polar residues" evidence="1">
    <location>
        <begin position="53"/>
        <end position="81"/>
    </location>
</feature>
<organism evidence="3 4">
    <name type="scientific">Ornithinibacillus salinisoli</name>
    <dbReference type="NCBI Taxonomy" id="1848459"/>
    <lineage>
        <taxon>Bacteria</taxon>
        <taxon>Bacillati</taxon>
        <taxon>Bacillota</taxon>
        <taxon>Bacilli</taxon>
        <taxon>Bacillales</taxon>
        <taxon>Bacillaceae</taxon>
        <taxon>Ornithinibacillus</taxon>
    </lineage>
</organism>
<dbReference type="Proteomes" id="UP001597383">
    <property type="component" value="Unassembled WGS sequence"/>
</dbReference>
<evidence type="ECO:0000313" key="3">
    <source>
        <dbReference type="EMBL" id="MFD2046104.1"/>
    </source>
</evidence>
<keyword evidence="2" id="KW-0472">Membrane</keyword>
<proteinExistence type="predicted"/>
<sequence length="172" mass="19429">MQEIFDFLAGNIIFVIIIIGAILRLLGGSKENEQEKRGQNPRPRQNPEPRPTATPSGGQRQRNNQPVKQNETAAQTISIEDQQQQQLERLAGRMNTSKDQSMDDLTGHSSNLGETFKQPKRNIDSHKEENYRKQIKGNLSRNGLVNSVIMAEVLGSPRAKKPYRSVIADRKR</sequence>
<feature type="region of interest" description="Disordered" evidence="1">
    <location>
        <begin position="31"/>
        <end position="117"/>
    </location>
</feature>
<keyword evidence="4" id="KW-1185">Reference proteome</keyword>
<feature type="transmembrane region" description="Helical" evidence="2">
    <location>
        <begin position="6"/>
        <end position="27"/>
    </location>
</feature>
<evidence type="ECO:0000313" key="4">
    <source>
        <dbReference type="Proteomes" id="UP001597383"/>
    </source>
</evidence>
<accession>A0ABW4W2U2</accession>
<gene>
    <name evidence="3" type="ORF">ACFSJF_17665</name>
</gene>
<evidence type="ECO:0000256" key="2">
    <source>
        <dbReference type="SAM" id="Phobius"/>
    </source>
</evidence>
<dbReference type="EMBL" id="JBHUHQ010000021">
    <property type="protein sequence ID" value="MFD2046104.1"/>
    <property type="molecule type" value="Genomic_DNA"/>
</dbReference>
<comment type="caution">
    <text evidence="3">The sequence shown here is derived from an EMBL/GenBank/DDBJ whole genome shotgun (WGS) entry which is preliminary data.</text>
</comment>
<keyword evidence="2" id="KW-0812">Transmembrane</keyword>
<dbReference type="RefSeq" id="WP_377556953.1">
    <property type="nucleotide sequence ID" value="NZ_JBHUHQ010000021.1"/>
</dbReference>
<evidence type="ECO:0000256" key="1">
    <source>
        <dbReference type="SAM" id="MobiDB-lite"/>
    </source>
</evidence>
<name>A0ABW4W2U2_9BACI</name>
<reference evidence="4" key="1">
    <citation type="journal article" date="2019" name="Int. J. Syst. Evol. Microbiol.">
        <title>The Global Catalogue of Microorganisms (GCM) 10K type strain sequencing project: providing services to taxonomists for standard genome sequencing and annotation.</title>
        <authorList>
            <consortium name="The Broad Institute Genomics Platform"/>
            <consortium name="The Broad Institute Genome Sequencing Center for Infectious Disease"/>
            <person name="Wu L."/>
            <person name="Ma J."/>
        </authorList>
    </citation>
    <scope>NUCLEOTIDE SEQUENCE [LARGE SCALE GENOMIC DNA]</scope>
    <source>
        <strain evidence="4">R28</strain>
    </source>
</reference>
<keyword evidence="2" id="KW-1133">Transmembrane helix</keyword>
<protein>
    <submittedName>
        <fullName evidence="3">Uncharacterized protein</fullName>
    </submittedName>
</protein>